<dbReference type="PROSITE" id="PS50968">
    <property type="entry name" value="BIOTINYL_LIPOYL"/>
    <property type="match status" value="1"/>
</dbReference>
<dbReference type="SUPFAM" id="SSF51230">
    <property type="entry name" value="Single hybrid motif"/>
    <property type="match status" value="1"/>
</dbReference>
<dbReference type="AlphaFoldDB" id="A0A455TA73"/>
<comment type="function">
    <text evidence="2">E2 component of the 2-oxoglutarate dehydrogenase (OGDH) complex which catalyzes the second step in the conversion of 2-oxoglutarate to succinyl-CoA and CO(2).</text>
</comment>
<evidence type="ECO:0000256" key="3">
    <source>
        <dbReference type="ARBA" id="ARBA00005145"/>
    </source>
</evidence>
<dbReference type="GO" id="GO:0033512">
    <property type="term" value="P:L-lysine catabolic process to acetyl-CoA via saccharopine"/>
    <property type="evidence" value="ECO:0007669"/>
    <property type="project" value="UniProtKB-UniPathway"/>
</dbReference>
<dbReference type="EC" id="2.3.1.61" evidence="10"/>
<dbReference type="Proteomes" id="UP000317544">
    <property type="component" value="Chromosome"/>
</dbReference>
<dbReference type="InterPro" id="IPR006255">
    <property type="entry name" value="SucB"/>
</dbReference>
<dbReference type="InterPro" id="IPR003016">
    <property type="entry name" value="2-oxoA_DH_lipoyl-BS"/>
</dbReference>
<dbReference type="Pfam" id="PF00364">
    <property type="entry name" value="Biotin_lipoyl"/>
    <property type="match status" value="1"/>
</dbReference>
<evidence type="ECO:0000256" key="6">
    <source>
        <dbReference type="ARBA" id="ARBA00022679"/>
    </source>
</evidence>
<keyword evidence="6" id="KW-0808">Transferase</keyword>
<evidence type="ECO:0000256" key="2">
    <source>
        <dbReference type="ARBA" id="ARBA00004052"/>
    </source>
</evidence>
<dbReference type="NCBIfam" id="TIGR01347">
    <property type="entry name" value="sucB"/>
    <property type="match status" value="1"/>
</dbReference>
<comment type="cofactor">
    <cofactor evidence="1">
        <name>(R)-lipoate</name>
        <dbReference type="ChEBI" id="CHEBI:83088"/>
    </cofactor>
</comment>
<organism evidence="12 13">
    <name type="scientific">Buchnera aphidicola</name>
    <name type="common">Nipponaphis monzeni</name>
    <dbReference type="NCBI Taxonomy" id="2495405"/>
    <lineage>
        <taxon>Bacteria</taxon>
        <taxon>Pseudomonadati</taxon>
        <taxon>Pseudomonadota</taxon>
        <taxon>Gammaproteobacteria</taxon>
        <taxon>Enterobacterales</taxon>
        <taxon>Erwiniaceae</taxon>
        <taxon>Buchnera</taxon>
    </lineage>
</organism>
<evidence type="ECO:0000256" key="9">
    <source>
        <dbReference type="ARBA" id="ARBA00052761"/>
    </source>
</evidence>
<dbReference type="PANTHER" id="PTHR43416">
    <property type="entry name" value="DIHYDROLIPOYLLYSINE-RESIDUE SUCCINYLTRANSFERASE COMPONENT OF 2-OXOGLUTARATE DEHYDROGENASE COMPLEX, MITOCHONDRIAL-RELATED"/>
    <property type="match status" value="1"/>
</dbReference>
<evidence type="ECO:0000313" key="12">
    <source>
        <dbReference type="EMBL" id="BBI01247.1"/>
    </source>
</evidence>
<dbReference type="GO" id="GO:0045252">
    <property type="term" value="C:oxoglutarate dehydrogenase complex"/>
    <property type="evidence" value="ECO:0007669"/>
    <property type="project" value="UniProtKB-UniRule"/>
</dbReference>
<comment type="similarity">
    <text evidence="4">Belongs to the 2-oxoacid dehydrogenase family.</text>
</comment>
<dbReference type="InterPro" id="IPR050537">
    <property type="entry name" value="2-oxoacid_dehydrogenase"/>
</dbReference>
<protein>
    <recommendedName>
        <fullName evidence="10">Dihydrolipoyllysine-residue succinyltransferase</fullName>
        <ecNumber evidence="10">2.3.1.61</ecNumber>
    </recommendedName>
</protein>
<dbReference type="UniPathway" id="UPA00868">
    <property type="reaction ID" value="UER00840"/>
</dbReference>
<reference evidence="12 13" key="1">
    <citation type="journal article" date="2019" name="Proc. Natl. Acad. Sci. U.S.A.">
        <title>Exaggeration and cooption of innate immunity for social defense.</title>
        <authorList>
            <person name="Kutsukake M."/>
            <person name="Moriyama M."/>
            <person name="Shigenobu S."/>
            <person name="Meng X.-Y."/>
            <person name="Nikoh N."/>
            <person name="Noda C."/>
            <person name="Kobayashi S."/>
            <person name="Fukatsu T."/>
        </authorList>
    </citation>
    <scope>NUCLEOTIDE SEQUENCE [LARGE SCALE GENOMIC DNA]</scope>
    <source>
        <strain evidence="12 13">Nmo</strain>
    </source>
</reference>
<evidence type="ECO:0000256" key="1">
    <source>
        <dbReference type="ARBA" id="ARBA00001938"/>
    </source>
</evidence>
<evidence type="ECO:0000259" key="11">
    <source>
        <dbReference type="PROSITE" id="PS50968"/>
    </source>
</evidence>
<accession>A0A455TA73</accession>
<keyword evidence="8" id="KW-0012">Acyltransferase</keyword>
<sequence>MNKDIVHIYAPELPESTINATVINWYKKKGEQVYCDEILVDIETDKIVLEVSATSNGILDKILKKKGEKILSKELLGIIHLIKNSNEINNKLLIENKKNNSTLIKNRIFSPKLRRFTKHEKLKINKVMQESDINHISVFVPNQCTDKKKINDSNKYLPIKQKDNTRTINRVPMSQLRKCISKRLVAATNNMAMLTTFNEVNMQSIIQLKKKYSDVFEKTHSIKLGLTSFFVKAVVEALKIFPKMNASIDGEEIIYYNYFDISIAMSTNRGLVTPVLKNVDFMNICDIEKEIKSFKLKANNKKLLIDDLTGGNFTITNGGIFGSLFSTPIINPPQTAILGLHTIQNRPIAINKNDMRILPMMYLALSYDHRLIDGEDAIKFLKKIKEIIEDYSRIILNV</sequence>
<evidence type="ECO:0000256" key="4">
    <source>
        <dbReference type="ARBA" id="ARBA00007317"/>
    </source>
</evidence>
<proteinExistence type="inferred from homology"/>
<comment type="pathway">
    <text evidence="3">Amino-acid degradation; L-lysine degradation via saccharopine pathway; glutaryl-CoA from L-lysine: step 6/6.</text>
</comment>
<dbReference type="GO" id="GO:0004149">
    <property type="term" value="F:dihydrolipoyllysine-residue succinyltransferase activity"/>
    <property type="evidence" value="ECO:0007669"/>
    <property type="project" value="UniProtKB-UniRule"/>
</dbReference>
<dbReference type="InterPro" id="IPR001078">
    <property type="entry name" value="2-oxoacid_DH_actylTfrase"/>
</dbReference>
<dbReference type="OrthoDB" id="9805770at2"/>
<dbReference type="InterPro" id="IPR023213">
    <property type="entry name" value="CAT-like_dom_sf"/>
</dbReference>
<dbReference type="PANTHER" id="PTHR43416:SF5">
    <property type="entry name" value="DIHYDROLIPOYLLYSINE-RESIDUE SUCCINYLTRANSFERASE COMPONENT OF 2-OXOGLUTARATE DEHYDROGENASE COMPLEX, MITOCHONDRIAL"/>
    <property type="match status" value="1"/>
</dbReference>
<evidence type="ECO:0000256" key="5">
    <source>
        <dbReference type="ARBA" id="ARBA00022532"/>
    </source>
</evidence>
<dbReference type="SUPFAM" id="SSF52777">
    <property type="entry name" value="CoA-dependent acyltransferases"/>
    <property type="match status" value="1"/>
</dbReference>
<dbReference type="GO" id="GO:0006099">
    <property type="term" value="P:tricarboxylic acid cycle"/>
    <property type="evidence" value="ECO:0007669"/>
    <property type="project" value="UniProtKB-UniRule"/>
</dbReference>
<evidence type="ECO:0000256" key="8">
    <source>
        <dbReference type="ARBA" id="ARBA00023315"/>
    </source>
</evidence>
<dbReference type="GO" id="GO:0005829">
    <property type="term" value="C:cytosol"/>
    <property type="evidence" value="ECO:0007669"/>
    <property type="project" value="TreeGrafter"/>
</dbReference>
<dbReference type="NCBIfam" id="NF004309">
    <property type="entry name" value="PRK05704.1"/>
    <property type="match status" value="1"/>
</dbReference>
<evidence type="ECO:0000256" key="10">
    <source>
        <dbReference type="NCBIfam" id="TIGR01347"/>
    </source>
</evidence>
<keyword evidence="5" id="KW-0816">Tricarboxylic acid cycle</keyword>
<dbReference type="Gene3D" id="3.30.559.10">
    <property type="entry name" value="Chloramphenicol acetyltransferase-like domain"/>
    <property type="match status" value="1"/>
</dbReference>
<evidence type="ECO:0000256" key="7">
    <source>
        <dbReference type="ARBA" id="ARBA00022823"/>
    </source>
</evidence>
<keyword evidence="7" id="KW-0450">Lipoyl</keyword>
<feature type="domain" description="Lipoyl-binding" evidence="11">
    <location>
        <begin position="5"/>
        <end position="80"/>
    </location>
</feature>
<evidence type="ECO:0000313" key="13">
    <source>
        <dbReference type="Proteomes" id="UP000317544"/>
    </source>
</evidence>
<keyword evidence="13" id="KW-1185">Reference proteome</keyword>
<comment type="catalytic activity">
    <reaction evidence="9">
        <text>N(6)-[(R)-dihydrolipoyl]-L-lysyl-[protein] + succinyl-CoA = N(6)-[(R)-S(8)-succinyldihydrolipoyl]-L-lysyl-[protein] + CoA</text>
        <dbReference type="Rhea" id="RHEA:15213"/>
        <dbReference type="Rhea" id="RHEA-COMP:10475"/>
        <dbReference type="Rhea" id="RHEA-COMP:20092"/>
        <dbReference type="ChEBI" id="CHEBI:57287"/>
        <dbReference type="ChEBI" id="CHEBI:57292"/>
        <dbReference type="ChEBI" id="CHEBI:83100"/>
        <dbReference type="ChEBI" id="CHEBI:83120"/>
        <dbReference type="EC" id="2.3.1.61"/>
    </reaction>
</comment>
<dbReference type="InterPro" id="IPR000089">
    <property type="entry name" value="Biotin_lipoyl"/>
</dbReference>
<dbReference type="PROSITE" id="PS00189">
    <property type="entry name" value="LIPOYL"/>
    <property type="match status" value="1"/>
</dbReference>
<dbReference type="EMBL" id="AP019379">
    <property type="protein sequence ID" value="BBI01247.1"/>
    <property type="molecule type" value="Genomic_DNA"/>
</dbReference>
<dbReference type="RefSeq" id="WP_158344879.1">
    <property type="nucleotide sequence ID" value="NZ_AP019379.1"/>
</dbReference>
<name>A0A455TA73_9GAMM</name>
<dbReference type="Gene3D" id="2.40.50.100">
    <property type="match status" value="1"/>
</dbReference>
<dbReference type="CDD" id="cd06849">
    <property type="entry name" value="lipoyl_domain"/>
    <property type="match status" value="1"/>
</dbReference>
<dbReference type="Pfam" id="PF00198">
    <property type="entry name" value="2-oxoacid_dh"/>
    <property type="match status" value="1"/>
</dbReference>
<dbReference type="InterPro" id="IPR011053">
    <property type="entry name" value="Single_hybrid_motif"/>
</dbReference>
<gene>
    <name evidence="12" type="primary">sucB</name>
    <name evidence="12" type="ORF">BUCNMO_239</name>
</gene>